<organism evidence="4 5">
    <name type="scientific">Williamsia serinedens</name>
    <dbReference type="NCBI Taxonomy" id="391736"/>
    <lineage>
        <taxon>Bacteria</taxon>
        <taxon>Bacillati</taxon>
        <taxon>Actinomycetota</taxon>
        <taxon>Actinomycetes</taxon>
        <taxon>Mycobacteriales</taxon>
        <taxon>Nocardiaceae</taxon>
        <taxon>Williamsia</taxon>
    </lineage>
</organism>
<evidence type="ECO:0000259" key="2">
    <source>
        <dbReference type="Pfam" id="PF11774"/>
    </source>
</evidence>
<dbReference type="Pfam" id="PF11774">
    <property type="entry name" value="Lsr2"/>
    <property type="match status" value="1"/>
</dbReference>
<keyword evidence="5" id="KW-1185">Reference proteome</keyword>
<keyword evidence="1" id="KW-0238">DNA-binding</keyword>
<dbReference type="Gene3D" id="3.30.60.230">
    <property type="entry name" value="Lsr2, dimerization domain"/>
    <property type="match status" value="1"/>
</dbReference>
<proteinExistence type="predicted"/>
<dbReference type="InterPro" id="IPR024412">
    <property type="entry name" value="Lsr2_dim_dom"/>
</dbReference>
<feature type="domain" description="Lsr2 dimerization" evidence="2">
    <location>
        <begin position="1"/>
        <end position="58"/>
    </location>
</feature>
<dbReference type="InterPro" id="IPR055370">
    <property type="entry name" value="Lsr2_DNA-bd"/>
</dbReference>
<dbReference type="Gene3D" id="4.10.320.10">
    <property type="entry name" value="E3-binding domain"/>
    <property type="match status" value="1"/>
</dbReference>
<name>A0ABT1H7C0_9NOCA</name>
<dbReference type="InterPro" id="IPR042261">
    <property type="entry name" value="Lsr2-like_dimerization"/>
</dbReference>
<reference evidence="4 5" key="1">
    <citation type="submission" date="2022-06" db="EMBL/GenBank/DDBJ databases">
        <title>Genomic Encyclopedia of Archaeal and Bacterial Type Strains, Phase II (KMG-II): from individual species to whole genera.</title>
        <authorList>
            <person name="Goeker M."/>
        </authorList>
    </citation>
    <scope>NUCLEOTIDE SEQUENCE [LARGE SCALE GENOMIC DNA]</scope>
    <source>
        <strain evidence="4 5">DSM 45037</strain>
    </source>
</reference>
<evidence type="ECO:0000313" key="5">
    <source>
        <dbReference type="Proteomes" id="UP001205740"/>
    </source>
</evidence>
<evidence type="ECO:0000256" key="1">
    <source>
        <dbReference type="ARBA" id="ARBA00023125"/>
    </source>
</evidence>
<protein>
    <submittedName>
        <fullName evidence="4">Lsr2 protein</fullName>
    </submittedName>
</protein>
<comment type="caution">
    <text evidence="4">The sequence shown here is derived from an EMBL/GenBank/DDBJ whole genome shotgun (WGS) entry which is preliminary data.</text>
</comment>
<accession>A0ABT1H7C0</accession>
<evidence type="ECO:0000259" key="3">
    <source>
        <dbReference type="Pfam" id="PF23359"/>
    </source>
</evidence>
<gene>
    <name evidence="4" type="ORF">LX12_002877</name>
</gene>
<sequence length="106" mass="11694">MAKKVTVTLVDDVDDSRRADETVEFAIDGVTYEIDLSRTNAQRLRSQLSTWVEHARQVEGDARTATIQHDPGTAAAIRDWARRNGIGVSSRGRVASDVVDLYNAAH</sequence>
<dbReference type="Pfam" id="PF23359">
    <property type="entry name" value="Lsr2_DNA-bd"/>
    <property type="match status" value="1"/>
</dbReference>
<dbReference type="RefSeq" id="WP_253655265.1">
    <property type="nucleotide sequence ID" value="NZ_BAAAOE010000001.1"/>
</dbReference>
<evidence type="ECO:0000313" key="4">
    <source>
        <dbReference type="EMBL" id="MCP2161678.1"/>
    </source>
</evidence>
<feature type="domain" description="Lsr2 DNA-binding" evidence="3">
    <location>
        <begin position="73"/>
        <end position="105"/>
    </location>
</feature>
<dbReference type="EMBL" id="JAMTCG010000005">
    <property type="protein sequence ID" value="MCP2161678.1"/>
    <property type="molecule type" value="Genomic_DNA"/>
</dbReference>
<dbReference type="Proteomes" id="UP001205740">
    <property type="component" value="Unassembled WGS sequence"/>
</dbReference>
<dbReference type="InterPro" id="IPR036625">
    <property type="entry name" value="E3-bd_dom_sf"/>
</dbReference>